<organism evidence="1 2">
    <name type="scientific">Mucor lusitanicus CBS 277.49</name>
    <dbReference type="NCBI Taxonomy" id="747725"/>
    <lineage>
        <taxon>Eukaryota</taxon>
        <taxon>Fungi</taxon>
        <taxon>Fungi incertae sedis</taxon>
        <taxon>Mucoromycota</taxon>
        <taxon>Mucoromycotina</taxon>
        <taxon>Mucoromycetes</taxon>
        <taxon>Mucorales</taxon>
        <taxon>Mucorineae</taxon>
        <taxon>Mucoraceae</taxon>
        <taxon>Mucor</taxon>
    </lineage>
</organism>
<dbReference type="VEuPathDB" id="FungiDB:MUCCIDRAFT_77844"/>
<comment type="caution">
    <text evidence="1">The sequence shown here is derived from an EMBL/GenBank/DDBJ whole genome shotgun (WGS) entry which is preliminary data.</text>
</comment>
<keyword evidence="2" id="KW-1185">Reference proteome</keyword>
<evidence type="ECO:0000313" key="2">
    <source>
        <dbReference type="Proteomes" id="UP000077051"/>
    </source>
</evidence>
<reference evidence="1 2" key="1">
    <citation type="submission" date="2015-06" db="EMBL/GenBank/DDBJ databases">
        <title>Expansion of signal transduction pathways in fungi by whole-genome duplication.</title>
        <authorList>
            <consortium name="DOE Joint Genome Institute"/>
            <person name="Corrochano L.M."/>
            <person name="Kuo A."/>
            <person name="Marcet-Houben M."/>
            <person name="Polaino S."/>
            <person name="Salamov A."/>
            <person name="Villalobos J.M."/>
            <person name="Alvarez M.I."/>
            <person name="Avalos J."/>
            <person name="Benito E.P."/>
            <person name="Benoit I."/>
            <person name="Burger G."/>
            <person name="Camino L.P."/>
            <person name="Canovas D."/>
            <person name="Cerda-Olmedo E."/>
            <person name="Cheng J.-F."/>
            <person name="Dominguez A."/>
            <person name="Elias M."/>
            <person name="Eslava A.P."/>
            <person name="Glaser F."/>
            <person name="Grimwood J."/>
            <person name="Gutierrez G."/>
            <person name="Heitman J."/>
            <person name="Henrissat B."/>
            <person name="Iturriaga E.A."/>
            <person name="Lang B.F."/>
            <person name="Lavin J.L."/>
            <person name="Lee S."/>
            <person name="Li W."/>
            <person name="Lindquist E."/>
            <person name="Lopez-Garcia S."/>
            <person name="Luque E.M."/>
            <person name="Marcos A.T."/>
            <person name="Martin J."/>
            <person name="Mccluskey K."/>
            <person name="Medina H.R."/>
            <person name="Miralles-Duran A."/>
            <person name="Miyazaki A."/>
            <person name="Munoz-Torres E."/>
            <person name="Oguiza J.A."/>
            <person name="Ohm R."/>
            <person name="Olmedo M."/>
            <person name="Orejas M."/>
            <person name="Ortiz-Castellanos L."/>
            <person name="Pisabarro A.G."/>
            <person name="Rodriguez-Romero J."/>
            <person name="Ruiz-Herrera J."/>
            <person name="Ruiz-Vazquez R."/>
            <person name="Sanz C."/>
            <person name="Schackwitz W."/>
            <person name="Schmutz J."/>
            <person name="Shahriari M."/>
            <person name="Shelest E."/>
            <person name="Silva-Franco F."/>
            <person name="Soanes D."/>
            <person name="Syed K."/>
            <person name="Tagua V.G."/>
            <person name="Talbot N.J."/>
            <person name="Thon M."/>
            <person name="De Vries R.P."/>
            <person name="Wiebenga A."/>
            <person name="Yadav J.S."/>
            <person name="Braun E.L."/>
            <person name="Baker S."/>
            <person name="Garre V."/>
            <person name="Horwitz B."/>
            <person name="Torres-Martinez S."/>
            <person name="Idnurm A."/>
            <person name="Herrera-Estrella A."/>
            <person name="Gabaldon T."/>
            <person name="Grigoriev I.V."/>
        </authorList>
    </citation>
    <scope>NUCLEOTIDE SEQUENCE [LARGE SCALE GENOMIC DNA]</scope>
    <source>
        <strain evidence="1 2">CBS 277.49</strain>
    </source>
</reference>
<protein>
    <submittedName>
        <fullName evidence="1">Uncharacterized protein</fullName>
    </submittedName>
</protein>
<gene>
    <name evidence="1" type="ORF">MUCCIDRAFT_77844</name>
</gene>
<dbReference type="AlphaFoldDB" id="A0A168P4I8"/>
<dbReference type="Proteomes" id="UP000077051">
    <property type="component" value="Unassembled WGS sequence"/>
</dbReference>
<proteinExistence type="predicted"/>
<sequence>MSLNFFKTKPEKTDASLDYKAVVANLHAMDSTAASLDMDQFVQAENILLGKHQEFYSNKKHNSEFSPRKLDNDTQLAADDHTRAIVNSFIQLSNTMPEIKSEAADCNQQVEALISQNQQTMAQIEKASADLML</sequence>
<dbReference type="OrthoDB" id="2247533at2759"/>
<dbReference type="EMBL" id="AMYB01000002">
    <property type="protein sequence ID" value="OAD07158.1"/>
    <property type="molecule type" value="Genomic_DNA"/>
</dbReference>
<name>A0A168P4I8_MUCCL</name>
<evidence type="ECO:0000313" key="1">
    <source>
        <dbReference type="EMBL" id="OAD07158.1"/>
    </source>
</evidence>
<accession>A0A168P4I8</accession>